<comment type="caution">
    <text evidence="2">The sequence shown here is derived from an EMBL/GenBank/DDBJ whole genome shotgun (WGS) entry which is preliminary data.</text>
</comment>
<organism evidence="2 3">
    <name type="scientific">Pseudarthrobacter enclensis</name>
    <dbReference type="NCBI Taxonomy" id="993070"/>
    <lineage>
        <taxon>Bacteria</taxon>
        <taxon>Bacillati</taxon>
        <taxon>Actinomycetota</taxon>
        <taxon>Actinomycetes</taxon>
        <taxon>Micrococcales</taxon>
        <taxon>Micrococcaceae</taxon>
        <taxon>Pseudarthrobacter</taxon>
    </lineage>
</organism>
<reference evidence="2 3" key="1">
    <citation type="journal article" date="2014" name="Arch. Microbiol.">
        <title>Arthrobacter enclensis sp. nov., isolated from sediment sample.</title>
        <authorList>
            <person name="Dastager S.G."/>
            <person name="Liu Q."/>
            <person name="Tang S.K."/>
            <person name="Krishnamurthi S."/>
            <person name="Lee J.C."/>
            <person name="Li W.J."/>
        </authorList>
    </citation>
    <scope>NUCLEOTIDE SEQUENCE [LARGE SCALE GENOMIC DNA]</scope>
    <source>
        <strain evidence="2 3">NIO-1008</strain>
    </source>
</reference>
<gene>
    <name evidence="2" type="ORF">AS031_18360</name>
</gene>
<dbReference type="Proteomes" id="UP000053199">
    <property type="component" value="Unassembled WGS sequence"/>
</dbReference>
<dbReference type="InterPro" id="IPR050383">
    <property type="entry name" value="GlyoxalaseI/FosfomycinResist"/>
</dbReference>
<feature type="domain" description="VOC" evidence="1">
    <location>
        <begin position="156"/>
        <end position="272"/>
    </location>
</feature>
<dbReference type="OrthoDB" id="6909416at2"/>
<dbReference type="InterPro" id="IPR037523">
    <property type="entry name" value="VOC_core"/>
</dbReference>
<dbReference type="PANTHER" id="PTHR21366">
    <property type="entry name" value="GLYOXALASE FAMILY PROTEIN"/>
    <property type="match status" value="1"/>
</dbReference>
<dbReference type="EMBL" id="LNQM01000011">
    <property type="protein sequence ID" value="KSU70018.1"/>
    <property type="molecule type" value="Genomic_DNA"/>
</dbReference>
<dbReference type="Gene3D" id="3.10.180.10">
    <property type="entry name" value="2,3-Dihydroxybiphenyl 1,2-Dioxygenase, domain 1"/>
    <property type="match status" value="2"/>
</dbReference>
<dbReference type="AlphaFoldDB" id="A0A0V8I5M8"/>
<proteinExistence type="predicted"/>
<dbReference type="RefSeq" id="WP_058269606.1">
    <property type="nucleotide sequence ID" value="NZ_FMAZ01000010.1"/>
</dbReference>
<evidence type="ECO:0000313" key="3">
    <source>
        <dbReference type="Proteomes" id="UP000053199"/>
    </source>
</evidence>
<dbReference type="InterPro" id="IPR004360">
    <property type="entry name" value="Glyas_Fos-R_dOase_dom"/>
</dbReference>
<protein>
    <submittedName>
        <fullName evidence="2">Bleomycin resistance protein</fullName>
    </submittedName>
</protein>
<feature type="domain" description="VOC" evidence="1">
    <location>
        <begin position="23"/>
        <end position="135"/>
    </location>
</feature>
<dbReference type="SUPFAM" id="SSF54593">
    <property type="entry name" value="Glyoxalase/Bleomycin resistance protein/Dihydroxybiphenyl dioxygenase"/>
    <property type="match status" value="1"/>
</dbReference>
<dbReference type="Pfam" id="PF00903">
    <property type="entry name" value="Glyoxalase"/>
    <property type="match status" value="2"/>
</dbReference>
<dbReference type="PROSITE" id="PS51819">
    <property type="entry name" value="VOC"/>
    <property type="match status" value="2"/>
</dbReference>
<evidence type="ECO:0000259" key="1">
    <source>
        <dbReference type="PROSITE" id="PS51819"/>
    </source>
</evidence>
<keyword evidence="3" id="KW-1185">Reference proteome</keyword>
<dbReference type="InterPro" id="IPR029068">
    <property type="entry name" value="Glyas_Bleomycin-R_OHBP_Dase"/>
</dbReference>
<dbReference type="PANTHER" id="PTHR21366:SF14">
    <property type="entry name" value="GLYOXALASE DOMAIN-CONTAINING PROTEIN 5"/>
    <property type="match status" value="1"/>
</dbReference>
<name>A0A0V8I5M8_9MICC</name>
<accession>A0A0V8I5M8</accession>
<evidence type="ECO:0000313" key="2">
    <source>
        <dbReference type="EMBL" id="KSU70018.1"/>
    </source>
</evidence>
<dbReference type="STRING" id="993070.AS031_18360"/>
<sequence>MPRIEHPIIDTAESVTWKGPLAGTDHTVIRVPDLEVAIPWYQSLLGLVVSERFKSKAFLASPVTGRVILGLSEGGTGLDYVSFRARTAEAFQAIATKLDRIGAKTSFGADGSRPGALEAFRVAVPTGHAFEVVHPETDKPWAPVAGEYRPGSLDVRTSHLQLRTTDVKGMTDFLGVLGFRSSAFVPLQDSDGYLIQFLRVNEYHHQVAILTGEAGIHHVALELDETDFWKLLENLTVTKIAAEYGPLRHHEGNMLSIYIRDPFGNRLELTSSMDMVGFDYVPVPAGHEFWYHMNMWGPQPPETWQKEWMGS</sequence>